<keyword evidence="2" id="KW-0812">Transmembrane</keyword>
<proteinExistence type="predicted"/>
<feature type="compositionally biased region" description="Pro residues" evidence="1">
    <location>
        <begin position="1"/>
        <end position="25"/>
    </location>
</feature>
<evidence type="ECO:0000313" key="5">
    <source>
        <dbReference type="EMBL" id="NKZ05826.1"/>
    </source>
</evidence>
<accession>A0A846Z6N4</accession>
<organism evidence="5 6">
    <name type="scientific">Actinomadura latina</name>
    <dbReference type="NCBI Taxonomy" id="163603"/>
    <lineage>
        <taxon>Bacteria</taxon>
        <taxon>Bacillati</taxon>
        <taxon>Actinomycetota</taxon>
        <taxon>Actinomycetes</taxon>
        <taxon>Streptosporangiales</taxon>
        <taxon>Thermomonosporaceae</taxon>
        <taxon>Actinomadura</taxon>
    </lineage>
</organism>
<sequence length="246" mass="25467">MAYPPPGPGYPGSQPPYPPPPPPGPGYGSPYGNDKTNGLAVAAFVTGLLGCFGVLGLILGAIALSQIGRNGGRGRGFAIAGIIFSCLWIVTGVTIGVIAANSDSSGGDRATPSVTRTKPKEVDAKKMKLGDCINDNTAAANPSASEPVEVESVKIVPCTSPHDGEVTAVFRLSGSTLPPEAQLRRLASDGCKIRTRARISRDPAAGSLANSYYYPTDDSWRQGDRSVTCVAVAADEGTKLTRPLQR</sequence>
<feature type="region of interest" description="Disordered" evidence="1">
    <location>
        <begin position="1"/>
        <end position="31"/>
    </location>
</feature>
<evidence type="ECO:0000259" key="3">
    <source>
        <dbReference type="Pfam" id="PF13828"/>
    </source>
</evidence>
<name>A0A846Z6N4_9ACTN</name>
<dbReference type="AlphaFoldDB" id="A0A846Z6N4"/>
<comment type="caution">
    <text evidence="5">The sequence shown here is derived from an EMBL/GenBank/DDBJ whole genome shotgun (WGS) entry which is preliminary data.</text>
</comment>
<feature type="transmembrane region" description="Helical" evidence="2">
    <location>
        <begin position="76"/>
        <end position="100"/>
    </location>
</feature>
<reference evidence="5 6" key="1">
    <citation type="submission" date="2020-04" db="EMBL/GenBank/DDBJ databases">
        <title>MicrobeNet Type strains.</title>
        <authorList>
            <person name="Nicholson A.C."/>
        </authorList>
    </citation>
    <scope>NUCLEOTIDE SEQUENCE [LARGE SCALE GENOMIC DNA]</scope>
    <source>
        <strain evidence="5 6">ATCC BAA-277</strain>
    </source>
</reference>
<dbReference type="EMBL" id="JAAXPI010000026">
    <property type="protein sequence ID" value="NKZ05826.1"/>
    <property type="molecule type" value="Genomic_DNA"/>
</dbReference>
<dbReference type="Pfam" id="PF13828">
    <property type="entry name" value="DUF4190"/>
    <property type="match status" value="1"/>
</dbReference>
<evidence type="ECO:0000313" key="6">
    <source>
        <dbReference type="Proteomes" id="UP000579250"/>
    </source>
</evidence>
<keyword evidence="2" id="KW-1133">Transmembrane helix</keyword>
<evidence type="ECO:0000256" key="2">
    <source>
        <dbReference type="SAM" id="Phobius"/>
    </source>
</evidence>
<dbReference type="InterPro" id="IPR026004">
    <property type="entry name" value="Septum_form"/>
</dbReference>
<protein>
    <submittedName>
        <fullName evidence="5">DUF4190 domain-containing protein</fullName>
    </submittedName>
</protein>
<dbReference type="Proteomes" id="UP000579250">
    <property type="component" value="Unassembled WGS sequence"/>
</dbReference>
<feature type="region of interest" description="Disordered" evidence="1">
    <location>
        <begin position="101"/>
        <end position="120"/>
    </location>
</feature>
<evidence type="ECO:0000256" key="1">
    <source>
        <dbReference type="SAM" id="MobiDB-lite"/>
    </source>
</evidence>
<feature type="transmembrane region" description="Helical" evidence="2">
    <location>
        <begin position="39"/>
        <end position="64"/>
    </location>
</feature>
<feature type="domain" description="Septum formation-related" evidence="4">
    <location>
        <begin position="127"/>
        <end position="229"/>
    </location>
</feature>
<keyword evidence="2" id="KW-0472">Membrane</keyword>
<dbReference type="RefSeq" id="WP_067629576.1">
    <property type="nucleotide sequence ID" value="NZ_JAAXPI010000026.1"/>
</dbReference>
<keyword evidence="6" id="KW-1185">Reference proteome</keyword>
<evidence type="ECO:0000259" key="4">
    <source>
        <dbReference type="Pfam" id="PF13845"/>
    </source>
</evidence>
<dbReference type="InterPro" id="IPR025241">
    <property type="entry name" value="DUF4190"/>
</dbReference>
<gene>
    <name evidence="5" type="ORF">HGB48_19045</name>
</gene>
<feature type="domain" description="DUF4190" evidence="3">
    <location>
        <begin position="39"/>
        <end position="92"/>
    </location>
</feature>
<dbReference type="Pfam" id="PF13845">
    <property type="entry name" value="Septum_form"/>
    <property type="match status" value="1"/>
</dbReference>